<evidence type="ECO:0000256" key="1">
    <source>
        <dbReference type="SAM" id="MobiDB-lite"/>
    </source>
</evidence>
<evidence type="ECO:0000313" key="3">
    <source>
        <dbReference type="Proteomes" id="UP001266305"/>
    </source>
</evidence>
<organism evidence="2 3">
    <name type="scientific">Saguinus oedipus</name>
    <name type="common">Cotton-top tamarin</name>
    <name type="synonym">Oedipomidas oedipus</name>
    <dbReference type="NCBI Taxonomy" id="9490"/>
    <lineage>
        <taxon>Eukaryota</taxon>
        <taxon>Metazoa</taxon>
        <taxon>Chordata</taxon>
        <taxon>Craniata</taxon>
        <taxon>Vertebrata</taxon>
        <taxon>Euteleostomi</taxon>
        <taxon>Mammalia</taxon>
        <taxon>Eutheria</taxon>
        <taxon>Euarchontoglires</taxon>
        <taxon>Primates</taxon>
        <taxon>Haplorrhini</taxon>
        <taxon>Platyrrhini</taxon>
        <taxon>Cebidae</taxon>
        <taxon>Callitrichinae</taxon>
        <taxon>Saguinus</taxon>
    </lineage>
</organism>
<evidence type="ECO:0000313" key="2">
    <source>
        <dbReference type="EMBL" id="KAK2101090.1"/>
    </source>
</evidence>
<name>A0ABQ9UVI9_SAGOE</name>
<gene>
    <name evidence="2" type="primary">SOCS6_2</name>
    <name evidence="2" type="ORF">P7K49_022438</name>
</gene>
<protein>
    <submittedName>
        <fullName evidence="2">Suppressor of cytokine signaling 6</fullName>
    </submittedName>
</protein>
<dbReference type="EMBL" id="JASSZA010000010">
    <property type="protein sequence ID" value="KAK2101090.1"/>
    <property type="molecule type" value="Genomic_DNA"/>
</dbReference>
<feature type="region of interest" description="Disordered" evidence="1">
    <location>
        <begin position="22"/>
        <end position="58"/>
    </location>
</feature>
<keyword evidence="3" id="KW-1185">Reference proteome</keyword>
<feature type="non-terminal residue" evidence="2">
    <location>
        <position position="1"/>
    </location>
</feature>
<feature type="compositionally biased region" description="Polar residues" evidence="1">
    <location>
        <begin position="40"/>
        <end position="58"/>
    </location>
</feature>
<comment type="caution">
    <text evidence="2">The sequence shown here is derived from an EMBL/GenBank/DDBJ whole genome shotgun (WGS) entry which is preliminary data.</text>
</comment>
<reference evidence="2 3" key="1">
    <citation type="submission" date="2023-05" db="EMBL/GenBank/DDBJ databases">
        <title>B98-5 Cell Line De Novo Hybrid Assembly: An Optical Mapping Approach.</title>
        <authorList>
            <person name="Kananen K."/>
            <person name="Auerbach J.A."/>
            <person name="Kautto E."/>
            <person name="Blachly J.S."/>
        </authorList>
    </citation>
    <scope>NUCLEOTIDE SEQUENCE [LARGE SCALE GENOMIC DNA]</scope>
    <source>
        <strain evidence="2">B95-8</strain>
        <tissue evidence="2">Cell line</tissue>
    </source>
</reference>
<feature type="compositionally biased region" description="Pro residues" evidence="1">
    <location>
        <begin position="28"/>
        <end position="39"/>
    </location>
</feature>
<accession>A0ABQ9UVI9</accession>
<sequence>IFVDQSMNGLLIGTMGVMLQSPRVNPDDVPPLSPLPPPVQNNQIQRNFSGLTDTSPCG</sequence>
<proteinExistence type="predicted"/>
<dbReference type="Proteomes" id="UP001266305">
    <property type="component" value="Unassembled WGS sequence"/>
</dbReference>